<dbReference type="InterPro" id="IPR011990">
    <property type="entry name" value="TPR-like_helical_dom_sf"/>
</dbReference>
<sequence length="909" mass="100036">MTEPLAADSPDAKARAPRWRFGDCVLDGRTLELTVRGQLVKLEPKPLDMLMFLLRHPDEVLTKDELLEGLWPGRILSESVLTKCVAKLRQGLGDEGQAVIKTVHGFGYRLIAPVTVEHDAAPIAATTELRAGLSAGGHPPQRPLWVLREAIGAGGGGEVWLAEHAKTGERRVFKFATDAAGLSALKREVTLFRLLQATYGPRDDLLRLLDWNFETLPYFVEAEHVAGGSLLQWSERRGGLAAVPVAQRIALAIQLAEVLAAAHAAGVLHKDLKPSNVLVAGSEAEPRLKLGDFGSGRVLDLARLERLEITRLGFTAMLDDDEAGTTPLYLAPELLAGQQPTVQSDLYALGVMLYQLLVGDWRRPLAPGWERTLDDELLREDVAAAAAGDPQRRLTNAAELARRLRELDERRSQRAHQRELEAEAATLHAALERSRHRRKLQRAIAAVLALGLGLSSWGFWNARQAQHRAEAAAAEARAAVSFLGEDVLAATDPFGGGRPTLSIKGLLDEAAPRLATRLADYPAMRAEMGLAMGRAYEGLGDWPKARERLEVALAEAEAVQGADSELALTIADRLGSLALLQSRYDDSEALYRRVYETHRTKFGELDARTLSARDGLAWLQYERGRYPQAAALYQRLVDDYRGVDELGLTSAQWSLADCYLELNRTPEAEALMREVVATTSRLQGAKHPRALWQRTTLGDALMIQGRWDEAAALFDEAYEGLAATVGETHPYTLTALHYRGQLLLERGDPVAALPLLRRAYENRVLAHGVDHVWARYSANRVGEALVQLGLASEALPLLERAHEQSVKAQGPDHPNVLLIQRTLADALIALKQYDRADGLLVDGLARAQRTLPEYSLRIGYLHESLGHLRSLQKRKDEARAQYESARVLYENAIGATHPQTLKLTALAQR</sequence>
<dbReference type="Pfam" id="PF00486">
    <property type="entry name" value="Trans_reg_C"/>
    <property type="match status" value="1"/>
</dbReference>
<dbReference type="PATRIC" id="fig|1172194.4.peg.1881"/>
<keyword evidence="9" id="KW-1185">Reference proteome</keyword>
<keyword evidence="1 5" id="KW-0547">Nucleotide-binding</keyword>
<evidence type="ECO:0000256" key="2">
    <source>
        <dbReference type="ARBA" id="ARBA00022840"/>
    </source>
</evidence>
<keyword evidence="2 5" id="KW-0067">ATP-binding</keyword>
<evidence type="ECO:0000256" key="4">
    <source>
        <dbReference type="PROSITE-ProRule" id="PRU01091"/>
    </source>
</evidence>
<dbReference type="PROSITE" id="PS00107">
    <property type="entry name" value="PROTEIN_KINASE_ATP"/>
    <property type="match status" value="1"/>
</dbReference>
<dbReference type="Pfam" id="PF13424">
    <property type="entry name" value="TPR_12"/>
    <property type="match status" value="3"/>
</dbReference>
<dbReference type="GO" id="GO:0000160">
    <property type="term" value="P:phosphorelay signal transduction system"/>
    <property type="evidence" value="ECO:0007669"/>
    <property type="project" value="InterPro"/>
</dbReference>
<evidence type="ECO:0000259" key="6">
    <source>
        <dbReference type="PROSITE" id="PS50011"/>
    </source>
</evidence>
<dbReference type="STRING" id="1172194.WQQ_19410"/>
<feature type="binding site" evidence="5">
    <location>
        <position position="174"/>
    </location>
    <ligand>
        <name>ATP</name>
        <dbReference type="ChEBI" id="CHEBI:30616"/>
    </ligand>
</feature>
<dbReference type="GO" id="GO:0003677">
    <property type="term" value="F:DNA binding"/>
    <property type="evidence" value="ECO:0007669"/>
    <property type="project" value="UniProtKB-UniRule"/>
</dbReference>
<dbReference type="Gene3D" id="1.25.40.10">
    <property type="entry name" value="Tetratricopeptide repeat domain"/>
    <property type="match status" value="3"/>
</dbReference>
<gene>
    <name evidence="8" type="ORF">WQQ_19410</name>
</gene>
<evidence type="ECO:0000256" key="3">
    <source>
        <dbReference type="ARBA" id="ARBA00023125"/>
    </source>
</evidence>
<dbReference type="InterPro" id="IPR011009">
    <property type="entry name" value="Kinase-like_dom_sf"/>
</dbReference>
<comment type="caution">
    <text evidence="8">The sequence shown here is derived from an EMBL/GenBank/DDBJ whole genome shotgun (WGS) entry which is preliminary data.</text>
</comment>
<dbReference type="Gene3D" id="1.10.510.10">
    <property type="entry name" value="Transferase(Phosphotransferase) domain 1"/>
    <property type="match status" value="1"/>
</dbReference>
<dbReference type="Proteomes" id="UP000003704">
    <property type="component" value="Unassembled WGS sequence"/>
</dbReference>
<dbReference type="PANTHER" id="PTHR46082:SF6">
    <property type="entry name" value="AAA+ ATPASE DOMAIN-CONTAINING PROTEIN-RELATED"/>
    <property type="match status" value="1"/>
</dbReference>
<dbReference type="InterPro" id="IPR016032">
    <property type="entry name" value="Sig_transdc_resp-reg_C-effctor"/>
</dbReference>
<dbReference type="InterPro" id="IPR000719">
    <property type="entry name" value="Prot_kinase_dom"/>
</dbReference>
<feature type="domain" description="OmpR/PhoB-type" evidence="7">
    <location>
        <begin position="16"/>
        <end position="112"/>
    </location>
</feature>
<reference evidence="8 9" key="1">
    <citation type="journal article" date="2012" name="J. Bacteriol.">
        <title>Genome Sequence of n-Alkane-Degrading Hydrocarboniphaga effusa Strain AP103T (ATCC BAA-332T).</title>
        <authorList>
            <person name="Chang H.K."/>
            <person name="Zylstra G.J."/>
            <person name="Chae J.C."/>
        </authorList>
    </citation>
    <scope>NUCLEOTIDE SEQUENCE [LARGE SCALE GENOMIC DNA]</scope>
    <source>
        <strain evidence="8 9">AP103</strain>
    </source>
</reference>
<dbReference type="InterPro" id="IPR008271">
    <property type="entry name" value="Ser/Thr_kinase_AS"/>
</dbReference>
<dbReference type="Pfam" id="PF00069">
    <property type="entry name" value="Pkinase"/>
    <property type="match status" value="1"/>
</dbReference>
<evidence type="ECO:0000256" key="5">
    <source>
        <dbReference type="PROSITE-ProRule" id="PRU10141"/>
    </source>
</evidence>
<dbReference type="PROSITE" id="PS50011">
    <property type="entry name" value="PROTEIN_KINASE_DOM"/>
    <property type="match status" value="1"/>
</dbReference>
<evidence type="ECO:0000313" key="8">
    <source>
        <dbReference type="EMBL" id="EIT71804.1"/>
    </source>
</evidence>
<evidence type="ECO:0000259" key="7">
    <source>
        <dbReference type="PROSITE" id="PS51755"/>
    </source>
</evidence>
<dbReference type="Pfam" id="PF13374">
    <property type="entry name" value="TPR_10"/>
    <property type="match status" value="1"/>
</dbReference>
<dbReference type="PROSITE" id="PS00108">
    <property type="entry name" value="PROTEIN_KINASE_ST"/>
    <property type="match status" value="1"/>
</dbReference>
<dbReference type="InterPro" id="IPR036388">
    <property type="entry name" value="WH-like_DNA-bd_sf"/>
</dbReference>
<dbReference type="Gene3D" id="1.10.10.10">
    <property type="entry name" value="Winged helix-like DNA-binding domain superfamily/Winged helix DNA-binding domain"/>
    <property type="match status" value="1"/>
</dbReference>
<name>I7ZIQ3_9GAMM</name>
<proteinExistence type="predicted"/>
<dbReference type="InterPro" id="IPR053137">
    <property type="entry name" value="NLR-like"/>
</dbReference>
<dbReference type="SMART" id="SM00862">
    <property type="entry name" value="Trans_reg_C"/>
    <property type="match status" value="1"/>
</dbReference>
<dbReference type="RefSeq" id="WP_007184890.1">
    <property type="nucleotide sequence ID" value="NZ_AKGD01000001.1"/>
</dbReference>
<dbReference type="SMART" id="SM00220">
    <property type="entry name" value="S_TKc"/>
    <property type="match status" value="1"/>
</dbReference>
<dbReference type="PANTHER" id="PTHR46082">
    <property type="entry name" value="ATP/GTP-BINDING PROTEIN-RELATED"/>
    <property type="match status" value="1"/>
</dbReference>
<protein>
    <submittedName>
        <fullName evidence="8">Uncharacterized protein</fullName>
    </submittedName>
</protein>
<organism evidence="8 9">
    <name type="scientific">Hydrocarboniphaga effusa AP103</name>
    <dbReference type="NCBI Taxonomy" id="1172194"/>
    <lineage>
        <taxon>Bacteria</taxon>
        <taxon>Pseudomonadati</taxon>
        <taxon>Pseudomonadota</taxon>
        <taxon>Gammaproteobacteria</taxon>
        <taxon>Nevskiales</taxon>
        <taxon>Nevskiaceae</taxon>
        <taxon>Hydrocarboniphaga</taxon>
    </lineage>
</organism>
<dbReference type="SUPFAM" id="SSF56112">
    <property type="entry name" value="Protein kinase-like (PK-like)"/>
    <property type="match status" value="1"/>
</dbReference>
<feature type="domain" description="Protein kinase" evidence="6">
    <location>
        <begin position="145"/>
        <end position="431"/>
    </location>
</feature>
<dbReference type="SUPFAM" id="SSF46894">
    <property type="entry name" value="C-terminal effector domain of the bipartite response regulators"/>
    <property type="match status" value="1"/>
</dbReference>
<evidence type="ECO:0000256" key="1">
    <source>
        <dbReference type="ARBA" id="ARBA00022741"/>
    </source>
</evidence>
<dbReference type="EMBL" id="AKGD01000001">
    <property type="protein sequence ID" value="EIT71804.1"/>
    <property type="molecule type" value="Genomic_DNA"/>
</dbReference>
<dbReference type="GO" id="GO:0006355">
    <property type="term" value="P:regulation of DNA-templated transcription"/>
    <property type="evidence" value="ECO:0007669"/>
    <property type="project" value="InterPro"/>
</dbReference>
<evidence type="ECO:0000313" key="9">
    <source>
        <dbReference type="Proteomes" id="UP000003704"/>
    </source>
</evidence>
<dbReference type="GO" id="GO:0004672">
    <property type="term" value="F:protein kinase activity"/>
    <property type="evidence" value="ECO:0007669"/>
    <property type="project" value="InterPro"/>
</dbReference>
<dbReference type="PROSITE" id="PS51755">
    <property type="entry name" value="OMPR_PHOB"/>
    <property type="match status" value="1"/>
</dbReference>
<dbReference type="GO" id="GO:0005524">
    <property type="term" value="F:ATP binding"/>
    <property type="evidence" value="ECO:0007669"/>
    <property type="project" value="UniProtKB-UniRule"/>
</dbReference>
<dbReference type="SUPFAM" id="SSF48452">
    <property type="entry name" value="TPR-like"/>
    <property type="match status" value="4"/>
</dbReference>
<dbReference type="AlphaFoldDB" id="I7ZIQ3"/>
<feature type="DNA-binding region" description="OmpR/PhoB-type" evidence="4">
    <location>
        <begin position="16"/>
        <end position="112"/>
    </location>
</feature>
<keyword evidence="3 4" id="KW-0238">DNA-binding</keyword>
<dbReference type="InterPro" id="IPR017441">
    <property type="entry name" value="Protein_kinase_ATP_BS"/>
</dbReference>
<dbReference type="CDD" id="cd00383">
    <property type="entry name" value="trans_reg_C"/>
    <property type="match status" value="1"/>
</dbReference>
<dbReference type="InterPro" id="IPR001867">
    <property type="entry name" value="OmpR/PhoB-type_DNA-bd"/>
</dbReference>
<accession>I7ZIQ3</accession>